<evidence type="ECO:0000256" key="6">
    <source>
        <dbReference type="ARBA" id="ARBA00022989"/>
    </source>
</evidence>
<feature type="transmembrane region" description="Helical" evidence="12">
    <location>
        <begin position="604"/>
        <end position="629"/>
    </location>
</feature>
<dbReference type="InterPro" id="IPR000337">
    <property type="entry name" value="GPCR_3"/>
</dbReference>
<evidence type="ECO:0000256" key="1">
    <source>
        <dbReference type="ARBA" id="ARBA00004651"/>
    </source>
</evidence>
<comment type="similarity">
    <text evidence="2">Belongs to the G-protein coupled receptor 3 family.</text>
</comment>
<dbReference type="SUPFAM" id="SSF53822">
    <property type="entry name" value="Periplasmic binding protein-like I"/>
    <property type="match status" value="1"/>
</dbReference>
<keyword evidence="15" id="KW-1185">Reference proteome</keyword>
<dbReference type="eggNOG" id="KOG1056">
    <property type="taxonomic scope" value="Eukaryota"/>
</dbReference>
<keyword evidence="3" id="KW-1003">Cell membrane</keyword>
<sequence length="804" mass="92292">SVTEHNNLITLDTISIKYYLYFYFRVVVKNYQHVLAFMFAVKELNENLRILPNITLGFHIHDSYFNVKMTYRTTLNLLFCLKRIVPNYKCDTRKNMIAVIGGLDSETSLYMATLLGIYKIPQVGHVYEVFPNEQHQYWGIVELLKHFQWTWVGIVTLDDDKGENFVQTLIPMLSLNRICVAFTDRMPPPTDFSQLHDVYLQTERKLHLFTDNNVKALVVYAETHSILGLKYLLVQTGDVTVTLDRVWIMTAQWDFPALQFHRHWDIQVFQGALSFAVHSNEVLGFQNFLLGIHPHSQSRDNFIRPFWEQAFDCLFSESNEYREGNGTCTGKEKLQSLSGPFFEMNMTPQSYSIYNAVYIVAHALQAMYKRNSRHRLAKPTPLHSSLKRISFNNSAGDQMSLDDKGELQSGFDIINWVTFPNKSFSRVKVGRIDPWAPQDRRFSINDEIITWYHTFNQMAPSSVCNDNCHPGSVKKKKEMEPFCCYDCKPCPEGKISDKNDMNICTPCPEDQYPSSNQDHCIPKALNCLLYAETLSIIIIFMTFSFSMITALVLGIFIKYKNTPIVKANNQDLTYTLLISLFLCFLCPLLFIGQPHKIKCLLRQTTFGIIFSVAISSVLAKTITVVLAFITTRPGSKIRKWMGKWMAICIVLSCSLIQTGICTVWMSIAPPFPDFDKYSSPKEIVVQCNEGSTFMFYCVLGYLGLLAVVSFVVAFFARKLPDAFNEAKFITFSMLVFCSVWLSFVPSYLSTKGKYMVAVEIFSILFSSVGLLGCIFFPKCFIIILKPELNSKEYLTRKNRAQLFE</sequence>
<keyword evidence="7" id="KW-0297">G-protein coupled receptor</keyword>
<evidence type="ECO:0000256" key="2">
    <source>
        <dbReference type="ARBA" id="ARBA00007242"/>
    </source>
</evidence>
<feature type="transmembrane region" description="Helical" evidence="12">
    <location>
        <begin position="534"/>
        <end position="559"/>
    </location>
</feature>
<accession>H9GH01</accession>
<evidence type="ECO:0000256" key="12">
    <source>
        <dbReference type="SAM" id="Phobius"/>
    </source>
</evidence>
<feature type="domain" description="G-protein coupled receptors family 3 profile" evidence="13">
    <location>
        <begin position="534"/>
        <end position="798"/>
    </location>
</feature>
<dbReference type="AlphaFoldDB" id="H9GH01"/>
<evidence type="ECO:0000256" key="4">
    <source>
        <dbReference type="ARBA" id="ARBA00022692"/>
    </source>
</evidence>
<dbReference type="Gene3D" id="2.10.50.30">
    <property type="entry name" value="GPCR, family 3, nine cysteines domain"/>
    <property type="match status" value="1"/>
</dbReference>
<dbReference type="CDD" id="cd15283">
    <property type="entry name" value="7tmC_V2R_pheromone"/>
    <property type="match status" value="1"/>
</dbReference>
<reference evidence="14" key="2">
    <citation type="submission" date="2025-08" db="UniProtKB">
        <authorList>
            <consortium name="Ensembl"/>
        </authorList>
    </citation>
    <scope>IDENTIFICATION</scope>
</reference>
<feature type="transmembrane region" description="Helical" evidence="12">
    <location>
        <begin position="728"/>
        <end position="748"/>
    </location>
</feature>
<dbReference type="InterPro" id="IPR017979">
    <property type="entry name" value="GPCR_3_CS"/>
</dbReference>
<feature type="transmembrane region" description="Helical" evidence="12">
    <location>
        <begin position="760"/>
        <end position="784"/>
    </location>
</feature>
<dbReference type="PRINTS" id="PR00248">
    <property type="entry name" value="GPCRMGR"/>
</dbReference>
<keyword evidence="10" id="KW-0325">Glycoprotein</keyword>
<dbReference type="Gene3D" id="3.40.50.2300">
    <property type="match status" value="2"/>
</dbReference>
<dbReference type="PANTHER" id="PTHR24061:SF599">
    <property type="entry name" value="G-PROTEIN COUPLED RECEPTORS FAMILY 3 PROFILE DOMAIN-CONTAINING PROTEIN"/>
    <property type="match status" value="1"/>
</dbReference>
<evidence type="ECO:0000256" key="10">
    <source>
        <dbReference type="ARBA" id="ARBA00023180"/>
    </source>
</evidence>
<dbReference type="Proteomes" id="UP000001646">
    <property type="component" value="Unplaced"/>
</dbReference>
<gene>
    <name evidence="14" type="primary">LOC103279793</name>
</gene>
<evidence type="ECO:0000256" key="8">
    <source>
        <dbReference type="ARBA" id="ARBA00023136"/>
    </source>
</evidence>
<evidence type="ECO:0000256" key="3">
    <source>
        <dbReference type="ARBA" id="ARBA00022475"/>
    </source>
</evidence>
<feature type="transmembrane region" description="Helical" evidence="12">
    <location>
        <begin position="571"/>
        <end position="592"/>
    </location>
</feature>
<feature type="transmembrane region" description="Helical" evidence="12">
    <location>
        <begin position="641"/>
        <end position="667"/>
    </location>
</feature>
<protein>
    <recommendedName>
        <fullName evidence="13">G-protein coupled receptors family 3 profile domain-containing protein</fullName>
    </recommendedName>
</protein>
<dbReference type="PROSITE" id="PS50259">
    <property type="entry name" value="G_PROTEIN_RECEP_F3_4"/>
    <property type="match status" value="1"/>
</dbReference>
<dbReference type="Pfam" id="PF01094">
    <property type="entry name" value="ANF_receptor"/>
    <property type="match status" value="1"/>
</dbReference>
<dbReference type="FunFam" id="2.10.50.30:FF:000002">
    <property type="entry name" value="Vomeronasal 2 receptor, h1"/>
    <property type="match status" value="1"/>
</dbReference>
<evidence type="ECO:0000256" key="5">
    <source>
        <dbReference type="ARBA" id="ARBA00022729"/>
    </source>
</evidence>
<evidence type="ECO:0000256" key="7">
    <source>
        <dbReference type="ARBA" id="ARBA00023040"/>
    </source>
</evidence>
<reference evidence="14" key="3">
    <citation type="submission" date="2025-09" db="UniProtKB">
        <authorList>
            <consortium name="Ensembl"/>
        </authorList>
    </citation>
    <scope>IDENTIFICATION</scope>
</reference>
<keyword evidence="8 12" id="KW-0472">Membrane</keyword>
<dbReference type="HOGENOM" id="CLU_005389_5_1_1"/>
<dbReference type="InterPro" id="IPR028082">
    <property type="entry name" value="Peripla_BP_I"/>
</dbReference>
<dbReference type="InterPro" id="IPR011500">
    <property type="entry name" value="GPCR_3_9-Cys_dom"/>
</dbReference>
<dbReference type="PROSITE" id="PS00981">
    <property type="entry name" value="G_PROTEIN_RECEP_F3_3"/>
    <property type="match status" value="1"/>
</dbReference>
<dbReference type="PANTHER" id="PTHR24061">
    <property type="entry name" value="CALCIUM-SENSING RECEPTOR-RELATED"/>
    <property type="match status" value="1"/>
</dbReference>
<evidence type="ECO:0000259" key="13">
    <source>
        <dbReference type="PROSITE" id="PS50259"/>
    </source>
</evidence>
<dbReference type="Pfam" id="PF00003">
    <property type="entry name" value="7tm_3"/>
    <property type="match status" value="1"/>
</dbReference>
<dbReference type="FunFam" id="3.40.50.2300:FF:000024">
    <property type="entry name" value="Vomeronasal 2, receptor 73"/>
    <property type="match status" value="1"/>
</dbReference>
<dbReference type="InterPro" id="IPR000068">
    <property type="entry name" value="GPCR_3_Ca_sens_rcpt-rel"/>
</dbReference>
<dbReference type="Pfam" id="PF07562">
    <property type="entry name" value="NCD3G"/>
    <property type="match status" value="1"/>
</dbReference>
<keyword evidence="9" id="KW-0675">Receptor</keyword>
<dbReference type="InParanoid" id="H9GH01"/>
<keyword evidence="4 12" id="KW-0812">Transmembrane</keyword>
<reference evidence="14" key="1">
    <citation type="submission" date="2009-12" db="EMBL/GenBank/DDBJ databases">
        <title>The Genome Sequence of Anolis carolinensis (Green Anole Lizard).</title>
        <authorList>
            <consortium name="The Genome Sequencing Platform"/>
            <person name="Di Palma F."/>
            <person name="Alfoldi J."/>
            <person name="Heiman D."/>
            <person name="Young S."/>
            <person name="Grabherr M."/>
            <person name="Johnson J."/>
            <person name="Lander E.S."/>
            <person name="Lindblad-Toh K."/>
        </authorList>
    </citation>
    <scope>NUCLEOTIDE SEQUENCE [LARGE SCALE GENOMIC DNA]</scope>
    <source>
        <strain evidence="14">JBL SC #1</strain>
    </source>
</reference>
<organism evidence="14 15">
    <name type="scientific">Anolis carolinensis</name>
    <name type="common">Green anole</name>
    <name type="synonym">American chameleon</name>
    <dbReference type="NCBI Taxonomy" id="28377"/>
    <lineage>
        <taxon>Eukaryota</taxon>
        <taxon>Metazoa</taxon>
        <taxon>Chordata</taxon>
        <taxon>Craniata</taxon>
        <taxon>Vertebrata</taxon>
        <taxon>Euteleostomi</taxon>
        <taxon>Lepidosauria</taxon>
        <taxon>Squamata</taxon>
        <taxon>Bifurcata</taxon>
        <taxon>Unidentata</taxon>
        <taxon>Episquamata</taxon>
        <taxon>Toxicofera</taxon>
        <taxon>Iguania</taxon>
        <taxon>Dactyloidae</taxon>
        <taxon>Anolis</taxon>
    </lineage>
</organism>
<dbReference type="PRINTS" id="PR01535">
    <property type="entry name" value="VOMERONASL2R"/>
</dbReference>
<keyword evidence="6 12" id="KW-1133">Transmembrane helix</keyword>
<dbReference type="InterPro" id="IPR004073">
    <property type="entry name" value="GPCR_3_vmron_rcpt_2"/>
</dbReference>
<keyword evidence="5" id="KW-0732">Signal</keyword>
<dbReference type="InterPro" id="IPR038550">
    <property type="entry name" value="GPCR_3_9-Cys_sf"/>
</dbReference>
<evidence type="ECO:0000256" key="9">
    <source>
        <dbReference type="ARBA" id="ARBA00023170"/>
    </source>
</evidence>
<dbReference type="Ensembl" id="ENSACAT00000010957.3">
    <property type="protein sequence ID" value="ENSACAP00000010735.3"/>
    <property type="gene ID" value="ENSACAG00000010956.3"/>
</dbReference>
<evidence type="ECO:0000313" key="14">
    <source>
        <dbReference type="Ensembl" id="ENSACAP00000010735.3"/>
    </source>
</evidence>
<dbReference type="InterPro" id="IPR017978">
    <property type="entry name" value="GPCR_3_C"/>
</dbReference>
<dbReference type="GO" id="GO:0004930">
    <property type="term" value="F:G protein-coupled receptor activity"/>
    <property type="evidence" value="ECO:0000318"/>
    <property type="project" value="GO_Central"/>
</dbReference>
<name>H9GH01_ANOCA</name>
<proteinExistence type="inferred from homology"/>
<evidence type="ECO:0000256" key="11">
    <source>
        <dbReference type="ARBA" id="ARBA00023224"/>
    </source>
</evidence>
<evidence type="ECO:0000313" key="15">
    <source>
        <dbReference type="Proteomes" id="UP000001646"/>
    </source>
</evidence>
<feature type="transmembrane region" description="Helical" evidence="12">
    <location>
        <begin position="693"/>
        <end position="716"/>
    </location>
</feature>
<keyword evidence="11" id="KW-0807">Transducer</keyword>
<dbReference type="GO" id="GO:0005886">
    <property type="term" value="C:plasma membrane"/>
    <property type="evidence" value="ECO:0000318"/>
    <property type="project" value="GO_Central"/>
</dbReference>
<dbReference type="GeneTree" id="ENSGT00950000182788"/>
<comment type="subcellular location">
    <subcellularLocation>
        <location evidence="1">Cell membrane</location>
        <topology evidence="1">Multi-pass membrane protein</topology>
    </subcellularLocation>
</comment>
<dbReference type="InterPro" id="IPR001828">
    <property type="entry name" value="ANF_lig-bd_rcpt"/>
</dbReference>